<feature type="chain" id="PRO_5036116188" evidence="3">
    <location>
        <begin position="17"/>
        <end position="229"/>
    </location>
</feature>
<protein>
    <submittedName>
        <fullName evidence="5">Aste57867_12192 protein</fullName>
    </submittedName>
</protein>
<feature type="compositionally biased region" description="Basic and acidic residues" evidence="1">
    <location>
        <begin position="103"/>
        <end position="117"/>
    </location>
</feature>
<evidence type="ECO:0000256" key="3">
    <source>
        <dbReference type="SAM" id="SignalP"/>
    </source>
</evidence>
<evidence type="ECO:0000313" key="6">
    <source>
        <dbReference type="Proteomes" id="UP000332933"/>
    </source>
</evidence>
<accession>A0A485KUX3</accession>
<evidence type="ECO:0000313" key="4">
    <source>
        <dbReference type="EMBL" id="KAF0697085.1"/>
    </source>
</evidence>
<dbReference type="EMBL" id="CAADRA010005365">
    <property type="protein sequence ID" value="VFT89046.1"/>
    <property type="molecule type" value="Genomic_DNA"/>
</dbReference>
<keyword evidence="3" id="KW-0732">Signal</keyword>
<keyword evidence="6" id="KW-1185">Reference proteome</keyword>
<keyword evidence="2" id="KW-0472">Membrane</keyword>
<dbReference type="EMBL" id="VJMH01005344">
    <property type="protein sequence ID" value="KAF0697085.1"/>
    <property type="molecule type" value="Genomic_DNA"/>
</dbReference>
<evidence type="ECO:0000313" key="5">
    <source>
        <dbReference type="EMBL" id="VFT89046.1"/>
    </source>
</evidence>
<feature type="region of interest" description="Disordered" evidence="1">
    <location>
        <begin position="33"/>
        <end position="54"/>
    </location>
</feature>
<proteinExistence type="predicted"/>
<feature type="signal peptide" evidence="3">
    <location>
        <begin position="1"/>
        <end position="16"/>
    </location>
</feature>
<sequence length="229" mass="24148">MINIAILLACLKGAIAATDKTFVAGYSSPVATAPGAMPSAPQRQLQRTESSPSTAHMQDALEAALSHSLLWLGLVVVVAVLFFVLLAPLLAVCFRPTTQQIGRKQDSGLDTSTHDDDASTTTSSPPRDLERGQGSPSPTGFVVQLCPYNEVNTPKMEETSWVSNPDEVSYVSATPSELGLTVSSTSERLLSLSFGVEESCSNDPAVDNGALGGQTPKCKVLLDPQSRQT</sequence>
<feature type="compositionally biased region" description="Polar residues" evidence="1">
    <location>
        <begin position="41"/>
        <end position="54"/>
    </location>
</feature>
<dbReference type="AlphaFoldDB" id="A0A485KUX3"/>
<reference evidence="5 6" key="1">
    <citation type="submission" date="2019-03" db="EMBL/GenBank/DDBJ databases">
        <authorList>
            <person name="Gaulin E."/>
            <person name="Dumas B."/>
        </authorList>
    </citation>
    <scope>NUCLEOTIDE SEQUENCE [LARGE SCALE GENOMIC DNA]</scope>
    <source>
        <strain evidence="5">CBS 568.67</strain>
    </source>
</reference>
<keyword evidence="2" id="KW-0812">Transmembrane</keyword>
<name>A0A485KUX3_9STRA</name>
<reference evidence="4" key="2">
    <citation type="submission" date="2019-06" db="EMBL/GenBank/DDBJ databases">
        <title>Genomics analysis of Aphanomyces spp. identifies a new class of oomycete effector associated with host adaptation.</title>
        <authorList>
            <person name="Gaulin E."/>
        </authorList>
    </citation>
    <scope>NUCLEOTIDE SEQUENCE</scope>
    <source>
        <strain evidence="4">CBS 578.67</strain>
    </source>
</reference>
<evidence type="ECO:0000256" key="2">
    <source>
        <dbReference type="SAM" id="Phobius"/>
    </source>
</evidence>
<organism evidence="5 6">
    <name type="scientific">Aphanomyces stellatus</name>
    <dbReference type="NCBI Taxonomy" id="120398"/>
    <lineage>
        <taxon>Eukaryota</taxon>
        <taxon>Sar</taxon>
        <taxon>Stramenopiles</taxon>
        <taxon>Oomycota</taxon>
        <taxon>Saprolegniomycetes</taxon>
        <taxon>Saprolegniales</taxon>
        <taxon>Verrucalvaceae</taxon>
        <taxon>Aphanomyces</taxon>
    </lineage>
</organism>
<dbReference type="Proteomes" id="UP000332933">
    <property type="component" value="Unassembled WGS sequence"/>
</dbReference>
<gene>
    <name evidence="5" type="primary">Aste57867_12192</name>
    <name evidence="4" type="ORF">As57867_012147</name>
    <name evidence="5" type="ORF">ASTE57867_12192</name>
</gene>
<feature type="region of interest" description="Disordered" evidence="1">
    <location>
        <begin position="102"/>
        <end position="140"/>
    </location>
</feature>
<feature type="transmembrane region" description="Helical" evidence="2">
    <location>
        <begin position="69"/>
        <end position="94"/>
    </location>
</feature>
<evidence type="ECO:0000256" key="1">
    <source>
        <dbReference type="SAM" id="MobiDB-lite"/>
    </source>
</evidence>
<keyword evidence="2" id="KW-1133">Transmembrane helix</keyword>